<sequence>MDKTETTPSDQITLSNVRPLIEYIISSVTPEQWRLLEAGEPDEATQITLTRLLLEFISCISETLLRRFGKSREASEEHALWSNLRITISETFSQVMNIKCVNSEELTALIVTEIRETVDSALSSHAGPEEHLLGRTTPATRVNAMLEHGSKMFQTFAAKVTVLCTPTPHRKRGNYIVLQEVETKDNFEQGDDALARTVEAGPSITAVSRAVQEAVSKEASEITEAVLVSVPQSEYDSLLSETSQQDWSIADDIAKLIVADARDFKRDSVTSQRKTKARCLRCIERVVTRIKAFLVKHFAKTSILHAVTQLMSHFKQKFTKESDGSLRLLIDSAESLIETETGQNNNCRVKSTFSKLKKIFSGKIPKFKRALIDLLHEFFIPAIKPCTPDDDQFQCKVCSAIRKKVQVCLGLTNWWLNNMVPSHSEAAARAVFKDDRLARAQLPKVIREEPEQDSRALLDKRKIQLRVLIEMLVTRTYSKAGVHHSMGTLVDIIEHLLETTWAKVKSSDFEIIEEKTLLKLSKAIFKKLCKQGGSPLNALLLMRLRNPDIEEFLSTSVKHHLTQPSNQRAINHPINLRNHLLCL</sequence>
<evidence type="ECO:0000313" key="1">
    <source>
        <dbReference type="EMBL" id="KAK2815698.1"/>
    </source>
</evidence>
<evidence type="ECO:0000313" key="2">
    <source>
        <dbReference type="Proteomes" id="UP001187415"/>
    </source>
</evidence>
<comment type="caution">
    <text evidence="1">The sequence shown here is derived from an EMBL/GenBank/DDBJ whole genome shotgun (WGS) entry which is preliminary data.</text>
</comment>
<gene>
    <name evidence="1" type="ORF">Q5P01_026165</name>
</gene>
<dbReference type="EMBL" id="JAUPFM010000022">
    <property type="protein sequence ID" value="KAK2815698.1"/>
    <property type="molecule type" value="Genomic_DNA"/>
</dbReference>
<protein>
    <submittedName>
        <fullName evidence="1">Uncharacterized protein</fullName>
    </submittedName>
</protein>
<keyword evidence="2" id="KW-1185">Reference proteome</keyword>
<dbReference type="Proteomes" id="UP001187415">
    <property type="component" value="Unassembled WGS sequence"/>
</dbReference>
<organism evidence="1 2">
    <name type="scientific">Channa striata</name>
    <name type="common">Snakehead murrel</name>
    <name type="synonym">Ophicephalus striatus</name>
    <dbReference type="NCBI Taxonomy" id="64152"/>
    <lineage>
        <taxon>Eukaryota</taxon>
        <taxon>Metazoa</taxon>
        <taxon>Chordata</taxon>
        <taxon>Craniata</taxon>
        <taxon>Vertebrata</taxon>
        <taxon>Euteleostomi</taxon>
        <taxon>Actinopterygii</taxon>
        <taxon>Neopterygii</taxon>
        <taxon>Teleostei</taxon>
        <taxon>Neoteleostei</taxon>
        <taxon>Acanthomorphata</taxon>
        <taxon>Anabantaria</taxon>
        <taxon>Anabantiformes</taxon>
        <taxon>Channoidei</taxon>
        <taxon>Channidae</taxon>
        <taxon>Channa</taxon>
    </lineage>
</organism>
<name>A0AA88IFW2_CHASR</name>
<proteinExistence type="predicted"/>
<reference evidence="1" key="1">
    <citation type="submission" date="2023-07" db="EMBL/GenBank/DDBJ databases">
        <title>Chromosome-level Genome Assembly of Striped Snakehead (Channa striata).</title>
        <authorList>
            <person name="Liu H."/>
        </authorList>
    </citation>
    <scope>NUCLEOTIDE SEQUENCE</scope>
    <source>
        <strain evidence="1">Gz</strain>
        <tissue evidence="1">Muscle</tissue>
    </source>
</reference>
<accession>A0AA88IFW2</accession>
<dbReference type="AlphaFoldDB" id="A0AA88IFW2"/>